<evidence type="ECO:0000259" key="4">
    <source>
        <dbReference type="PROSITE" id="PS51228"/>
    </source>
</evidence>
<dbReference type="AlphaFoldDB" id="A0A9N9V4B8"/>
<comment type="similarity">
    <text evidence="1">Belongs to the ACBP family.</text>
</comment>
<dbReference type="Gene3D" id="1.20.80.10">
    <property type="match status" value="1"/>
</dbReference>
<dbReference type="GO" id="GO:0006631">
    <property type="term" value="P:fatty acid metabolic process"/>
    <property type="evidence" value="ECO:0007669"/>
    <property type="project" value="TreeGrafter"/>
</dbReference>
<protein>
    <recommendedName>
        <fullName evidence="4">ACB domain-containing protein</fullName>
    </recommendedName>
</protein>
<keyword evidence="2" id="KW-0446">Lipid-binding</keyword>
<feature type="region of interest" description="Disordered" evidence="3">
    <location>
        <begin position="1"/>
        <end position="23"/>
    </location>
</feature>
<dbReference type="GO" id="GO:0000062">
    <property type="term" value="F:fatty-acyl-CoA binding"/>
    <property type="evidence" value="ECO:0007669"/>
    <property type="project" value="InterPro"/>
</dbReference>
<dbReference type="PANTHER" id="PTHR23310">
    <property type="entry name" value="ACYL-COA-BINDING PROTEIN, ACBP"/>
    <property type="match status" value="1"/>
</dbReference>
<organism evidence="5 6">
    <name type="scientific">Clonostachys rhizophaga</name>
    <dbReference type="NCBI Taxonomy" id="160324"/>
    <lineage>
        <taxon>Eukaryota</taxon>
        <taxon>Fungi</taxon>
        <taxon>Dikarya</taxon>
        <taxon>Ascomycota</taxon>
        <taxon>Pezizomycotina</taxon>
        <taxon>Sordariomycetes</taxon>
        <taxon>Hypocreomycetidae</taxon>
        <taxon>Hypocreales</taxon>
        <taxon>Bionectriaceae</taxon>
        <taxon>Clonostachys</taxon>
    </lineage>
</organism>
<reference evidence="5" key="1">
    <citation type="submission" date="2021-10" db="EMBL/GenBank/DDBJ databases">
        <authorList>
            <person name="Piombo E."/>
        </authorList>
    </citation>
    <scope>NUCLEOTIDE SEQUENCE</scope>
</reference>
<evidence type="ECO:0000313" key="6">
    <source>
        <dbReference type="Proteomes" id="UP000696573"/>
    </source>
</evidence>
<dbReference type="SUPFAM" id="SSF47027">
    <property type="entry name" value="Acyl-CoA binding protein"/>
    <property type="match status" value="1"/>
</dbReference>
<dbReference type="InterPro" id="IPR014352">
    <property type="entry name" value="FERM/acyl-CoA-bd_prot_sf"/>
</dbReference>
<dbReference type="Proteomes" id="UP000696573">
    <property type="component" value="Unassembled WGS sequence"/>
</dbReference>
<name>A0A9N9V4B8_9HYPO</name>
<dbReference type="InterPro" id="IPR035984">
    <property type="entry name" value="Acyl-CoA-binding_sf"/>
</dbReference>
<accession>A0A9N9V4B8</accession>
<feature type="domain" description="ACB" evidence="4">
    <location>
        <begin position="5"/>
        <end position="107"/>
    </location>
</feature>
<proteinExistence type="inferred from homology"/>
<evidence type="ECO:0000313" key="5">
    <source>
        <dbReference type="EMBL" id="CAH0015447.1"/>
    </source>
</evidence>
<evidence type="ECO:0000256" key="3">
    <source>
        <dbReference type="SAM" id="MobiDB-lite"/>
    </source>
</evidence>
<dbReference type="OrthoDB" id="346910at2759"/>
<gene>
    <name evidence="5" type="ORF">CRHIZ90672A_00001293</name>
</gene>
<sequence>MAVEQSAAFKTAVEDSRKLTGKPSNDQLLELYALYKVGTGEDFSKSPDPGMFDLKASNYAHPLELPIYQGKAKKNAWKKHADAGLTPEKAQEQYVALVESLKESVGYDANKVPETVGSS</sequence>
<comment type="caution">
    <text evidence="5">The sequence shown here is derived from an EMBL/GenBank/DDBJ whole genome shotgun (WGS) entry which is preliminary data.</text>
</comment>
<evidence type="ECO:0000256" key="2">
    <source>
        <dbReference type="ARBA" id="ARBA00023121"/>
    </source>
</evidence>
<dbReference type="PANTHER" id="PTHR23310:SF62">
    <property type="entry name" value="ACYL-COA BINDING PROTEIN 1, ISOFORM A"/>
    <property type="match status" value="1"/>
</dbReference>
<keyword evidence="6" id="KW-1185">Reference proteome</keyword>
<dbReference type="InterPro" id="IPR000582">
    <property type="entry name" value="Acyl-CoA-binding_protein"/>
</dbReference>
<evidence type="ECO:0000256" key="1">
    <source>
        <dbReference type="ARBA" id="ARBA00005567"/>
    </source>
</evidence>
<dbReference type="Pfam" id="PF00887">
    <property type="entry name" value="ACBP"/>
    <property type="match status" value="1"/>
</dbReference>
<dbReference type="EMBL" id="CABFNQ020000444">
    <property type="protein sequence ID" value="CAH0015447.1"/>
    <property type="molecule type" value="Genomic_DNA"/>
</dbReference>
<dbReference type="PROSITE" id="PS51228">
    <property type="entry name" value="ACB_2"/>
    <property type="match status" value="1"/>
</dbReference>